<evidence type="ECO:0000256" key="3">
    <source>
        <dbReference type="ARBA" id="ARBA00022538"/>
    </source>
</evidence>
<evidence type="ECO:0000256" key="6">
    <source>
        <dbReference type="ARBA" id="ARBA00022989"/>
    </source>
</evidence>
<keyword evidence="5 9" id="KW-0630">Potassium</keyword>
<feature type="transmembrane region" description="Helical" evidence="9">
    <location>
        <begin position="136"/>
        <end position="156"/>
    </location>
</feature>
<dbReference type="GO" id="GO:0030955">
    <property type="term" value="F:potassium ion binding"/>
    <property type="evidence" value="ECO:0007669"/>
    <property type="project" value="UniProtKB-UniRule"/>
</dbReference>
<dbReference type="HAMAP" id="MF_00275">
    <property type="entry name" value="KdpA"/>
    <property type="match status" value="1"/>
</dbReference>
<keyword evidence="4 9" id="KW-0812">Transmembrane</keyword>
<feature type="transmembrane region" description="Helical" evidence="9">
    <location>
        <begin position="486"/>
        <end position="515"/>
    </location>
</feature>
<dbReference type="PANTHER" id="PTHR30607:SF2">
    <property type="entry name" value="POTASSIUM-TRANSPORTING ATPASE POTASSIUM-BINDING SUBUNIT"/>
    <property type="match status" value="1"/>
</dbReference>
<keyword evidence="7 9" id="KW-0406">Ion transport</keyword>
<dbReference type="GO" id="GO:0005886">
    <property type="term" value="C:plasma membrane"/>
    <property type="evidence" value="ECO:0007669"/>
    <property type="project" value="UniProtKB-SubCell"/>
</dbReference>
<keyword evidence="3 9" id="KW-0633">Potassium transport</keyword>
<feature type="transmembrane region" description="Helical" evidence="9">
    <location>
        <begin position="255"/>
        <end position="276"/>
    </location>
</feature>
<dbReference type="EMBL" id="LIYD01000005">
    <property type="protein sequence ID" value="KOS07317.1"/>
    <property type="molecule type" value="Genomic_DNA"/>
</dbReference>
<evidence type="ECO:0000256" key="5">
    <source>
        <dbReference type="ARBA" id="ARBA00022958"/>
    </source>
</evidence>
<feature type="transmembrane region" description="Helical" evidence="9">
    <location>
        <begin position="66"/>
        <end position="85"/>
    </location>
</feature>
<dbReference type="Pfam" id="PF03814">
    <property type="entry name" value="KdpA"/>
    <property type="match status" value="1"/>
</dbReference>
<dbReference type="STRING" id="1202724.AM493_15685"/>
<feature type="transmembrane region" description="Helical" evidence="9">
    <location>
        <begin position="168"/>
        <end position="193"/>
    </location>
</feature>
<keyword evidence="8 9" id="KW-0472">Membrane</keyword>
<evidence type="ECO:0000256" key="2">
    <source>
        <dbReference type="ARBA" id="ARBA00022475"/>
    </source>
</evidence>
<name>A0A0M8MJW2_9FLAO</name>
<gene>
    <name evidence="9" type="primary">kdpA</name>
    <name evidence="10" type="ORF">AM493_15685</name>
</gene>
<dbReference type="OrthoDB" id="9763796at2"/>
<comment type="similarity">
    <text evidence="9">Belongs to the KdpA family.</text>
</comment>
<feature type="transmembrane region" description="Helical" evidence="9">
    <location>
        <begin position="6"/>
        <end position="26"/>
    </location>
</feature>
<dbReference type="RefSeq" id="WP_054408971.1">
    <property type="nucleotide sequence ID" value="NZ_FOYA01000005.1"/>
</dbReference>
<evidence type="ECO:0000256" key="4">
    <source>
        <dbReference type="ARBA" id="ARBA00022692"/>
    </source>
</evidence>
<feature type="transmembrane region" description="Helical" evidence="9">
    <location>
        <begin position="421"/>
        <end position="442"/>
    </location>
</feature>
<evidence type="ECO:0000313" key="10">
    <source>
        <dbReference type="EMBL" id="KOS07317.1"/>
    </source>
</evidence>
<evidence type="ECO:0000256" key="1">
    <source>
        <dbReference type="ARBA" id="ARBA00022448"/>
    </source>
</evidence>
<dbReference type="InterPro" id="IPR004623">
    <property type="entry name" value="KdpA"/>
</dbReference>
<feature type="transmembrane region" description="Helical" evidence="9">
    <location>
        <begin position="536"/>
        <end position="560"/>
    </location>
</feature>
<keyword evidence="1 9" id="KW-0813">Transport</keyword>
<sequence>MSSEIIGIIVMYALVLLMAIPLGRYIGKLFNYENTWLDRAFNPIDQIFYKMGGIDPYRQMGWKEHLAALLTINAVWFIISMFVLLNMEWLPLNPDGNPSMSGDLAFNTTVSFITNTNLQHYSGETGLSYLGQLTLMLWQFISAACGMAVCGVVFTAMKEKTTTQLGNFYSFFVRSATRVLLPICFVAAVILVFNGTPMTFEGKDTITTLEGKEQQVSRGPVAAFVAIKQLGTNGGGFYGPNSANPMENPNYITNIVENISIVLIPIALVFALGYVLKRRKLAWTVFGVMTLGFLLLLIPTITGETGGNPALEKMGISQTAGNLEGKEMRFGAAASANWATYTTCTSNGSVNAMHDSFTPMGGLTTLLGMMVNCFYGGIGVGFLNFYIFIILAVFISGLMVGRTPEFLGKKIEAREMKIAMMVALLHPLLILAGTALASHLYAGNPEAYASWLANPGYHGFSEMLYEFTSSSANNGSGFEGLGDNTVFWNIATGIVMLLARYLPIIGPVAIAGILAAKKYVPESSGTLKTDTPTFGFMVFAVIFIVAALSFFPALTLGPIAEYFSLY</sequence>
<reference evidence="10 11" key="1">
    <citation type="submission" date="2015-08" db="EMBL/GenBank/DDBJ databases">
        <title>Whole genome sequence of Flavobacterium akiainvivens IK-1T, from decaying Wikstroemia oahuensis, an endemic Hawaiian shrub.</title>
        <authorList>
            <person name="Wan X."/>
            <person name="Hou S."/>
            <person name="Saito J."/>
            <person name="Donachie S."/>
        </authorList>
    </citation>
    <scope>NUCLEOTIDE SEQUENCE [LARGE SCALE GENOMIC DNA]</scope>
    <source>
        <strain evidence="10 11">IK-1</strain>
    </source>
</reference>
<comment type="caution">
    <text evidence="10">The sequence shown here is derived from an EMBL/GenBank/DDBJ whole genome shotgun (WGS) entry which is preliminary data.</text>
</comment>
<feature type="transmembrane region" description="Helical" evidence="9">
    <location>
        <begin position="374"/>
        <end position="400"/>
    </location>
</feature>
<dbReference type="PANTHER" id="PTHR30607">
    <property type="entry name" value="POTASSIUM-TRANSPORTING ATPASE A CHAIN"/>
    <property type="match status" value="1"/>
</dbReference>
<organism evidence="10 11">
    <name type="scientific">Flavobacterium akiainvivens</name>
    <dbReference type="NCBI Taxonomy" id="1202724"/>
    <lineage>
        <taxon>Bacteria</taxon>
        <taxon>Pseudomonadati</taxon>
        <taxon>Bacteroidota</taxon>
        <taxon>Flavobacteriia</taxon>
        <taxon>Flavobacteriales</taxon>
        <taxon>Flavobacteriaceae</taxon>
        <taxon>Flavobacterium</taxon>
    </lineage>
</organism>
<evidence type="ECO:0000256" key="9">
    <source>
        <dbReference type="HAMAP-Rule" id="MF_00275"/>
    </source>
</evidence>
<dbReference type="Proteomes" id="UP000037755">
    <property type="component" value="Unassembled WGS sequence"/>
</dbReference>
<proteinExistence type="inferred from homology"/>
<dbReference type="PIRSF" id="PIRSF001294">
    <property type="entry name" value="K_ATPaseA"/>
    <property type="match status" value="1"/>
</dbReference>
<evidence type="ECO:0000256" key="8">
    <source>
        <dbReference type="ARBA" id="ARBA00023136"/>
    </source>
</evidence>
<keyword evidence="6 9" id="KW-1133">Transmembrane helix</keyword>
<comment type="subcellular location">
    <subcellularLocation>
        <location evidence="9">Cell membrane</location>
        <topology evidence="9">Multi-pass membrane protein</topology>
    </subcellularLocation>
</comment>
<accession>A0A0M8MJW2</accession>
<dbReference type="PATRIC" id="fig|1202724.3.peg.3257"/>
<dbReference type="AlphaFoldDB" id="A0A0M8MJW2"/>
<evidence type="ECO:0000313" key="11">
    <source>
        <dbReference type="Proteomes" id="UP000037755"/>
    </source>
</evidence>
<keyword evidence="2 9" id="KW-1003">Cell membrane</keyword>
<comment type="function">
    <text evidence="9">Part of the high-affinity ATP-driven potassium transport (or Kdp) system, which catalyzes the hydrolysis of ATP coupled with the electrogenic transport of potassium into the cytoplasm. This subunit binds the extracellular potassium ions and delivers the ions to the membrane domain of KdpB through an intramembrane tunnel.</text>
</comment>
<protein>
    <recommendedName>
        <fullName evidence="9">Potassium-transporting ATPase potassium-binding subunit</fullName>
    </recommendedName>
    <alternativeName>
        <fullName evidence="9">ATP phosphohydrolase [potassium-transporting] A chain</fullName>
    </alternativeName>
    <alternativeName>
        <fullName evidence="9">Potassium-binding and translocating subunit A</fullName>
    </alternativeName>
    <alternativeName>
        <fullName evidence="9">Potassium-translocating ATPase A chain</fullName>
    </alternativeName>
</protein>
<keyword evidence="11" id="KW-1185">Reference proteome</keyword>
<feature type="transmembrane region" description="Helical" evidence="9">
    <location>
        <begin position="281"/>
        <end position="301"/>
    </location>
</feature>
<evidence type="ECO:0000256" key="7">
    <source>
        <dbReference type="ARBA" id="ARBA00023065"/>
    </source>
</evidence>
<dbReference type="GO" id="GO:0008556">
    <property type="term" value="F:P-type potassium transmembrane transporter activity"/>
    <property type="evidence" value="ECO:0007669"/>
    <property type="project" value="InterPro"/>
</dbReference>
<dbReference type="NCBIfam" id="TIGR00680">
    <property type="entry name" value="kdpA"/>
    <property type="match status" value="1"/>
</dbReference>
<comment type="subunit">
    <text evidence="9">The system is composed of three essential subunits: KdpA, KdpB and KdpC.</text>
</comment>